<dbReference type="AlphaFoldDB" id="A0A0C1QDU7"/>
<feature type="domain" description="Peptidase M48" evidence="8">
    <location>
        <begin position="64"/>
        <end position="246"/>
    </location>
</feature>
<evidence type="ECO:0000256" key="4">
    <source>
        <dbReference type="ARBA" id="ARBA00022833"/>
    </source>
</evidence>
<accession>A0A0C1QDU7</accession>
<dbReference type="GO" id="GO:0016020">
    <property type="term" value="C:membrane"/>
    <property type="evidence" value="ECO:0007669"/>
    <property type="project" value="TreeGrafter"/>
</dbReference>
<protein>
    <recommendedName>
        <fullName evidence="8">Peptidase M48 domain-containing protein</fullName>
    </recommendedName>
</protein>
<evidence type="ECO:0000256" key="7">
    <source>
        <dbReference type="RuleBase" id="RU003983"/>
    </source>
</evidence>
<dbReference type="EMBL" id="JWIC01000005">
    <property type="protein sequence ID" value="KID57535.1"/>
    <property type="molecule type" value="Genomic_DNA"/>
</dbReference>
<name>A0A0C1QDU7_9GAMM</name>
<comment type="cofactor">
    <cofactor evidence="7">
        <name>Zn(2+)</name>
        <dbReference type="ChEBI" id="CHEBI:29105"/>
    </cofactor>
    <text evidence="7">Binds 1 zinc ion per subunit.</text>
</comment>
<keyword evidence="5 7" id="KW-0482">Metalloprotease</keyword>
<dbReference type="Gene3D" id="1.25.40.10">
    <property type="entry name" value="Tetratricopeptide repeat domain"/>
    <property type="match status" value="1"/>
</dbReference>
<dbReference type="OrthoDB" id="9810445at2"/>
<evidence type="ECO:0000313" key="9">
    <source>
        <dbReference type="EMBL" id="KID57535.1"/>
    </source>
</evidence>
<dbReference type="GO" id="GO:0046872">
    <property type="term" value="F:metal ion binding"/>
    <property type="evidence" value="ECO:0007669"/>
    <property type="project" value="UniProtKB-KW"/>
</dbReference>
<proteinExistence type="inferred from homology"/>
<keyword evidence="1 7" id="KW-0645">Protease</keyword>
<organism evidence="9 10">
    <name type="scientific">Pseudoalteromonas luteoviolacea</name>
    <dbReference type="NCBI Taxonomy" id="43657"/>
    <lineage>
        <taxon>Bacteria</taxon>
        <taxon>Pseudomonadati</taxon>
        <taxon>Pseudomonadota</taxon>
        <taxon>Gammaproteobacteria</taxon>
        <taxon>Alteromonadales</taxon>
        <taxon>Pseudoalteromonadaceae</taxon>
        <taxon>Pseudoalteromonas</taxon>
    </lineage>
</organism>
<evidence type="ECO:0000259" key="8">
    <source>
        <dbReference type="Pfam" id="PF01435"/>
    </source>
</evidence>
<sequence length="387" mass="43698">MKNTLLLVFLVVVIVPICNAHSQLTYSPTIDVNYEPDWSSDEGGFWYKVNQLEADVKSSPYLIRDEELNNYVSNMVCKIAGEYCSSIRVYIIDNPHFNAAMYPNGMMHVWTGLLLRVENESQLAAILGHEVAHFLRTHQIEQWRQAQSTAAANIILDIGIAAVTGVYGLATLANSGSGAAFSRKHEKEADIMGAELMHKAGFDPLEASLLWGNILEERNSDKSKESRSTFFASHPASEERNKYLKSHALTLPKVKSEDNKGSGLHAVVSVHYERLMKNHIALQEQEQTEVLLERHKEMGYPLSLIHYFYGELSRKRGKEQDIKEAITHYKAALTHAGYPNTTHKHLAYLYLKVKENSTAKAHFEKYLELVPDAKDKAMVAYYIKTLG</sequence>
<comment type="similarity">
    <text evidence="7">Belongs to the peptidase M48 family.</text>
</comment>
<feature type="repeat" description="TPR" evidence="6">
    <location>
        <begin position="340"/>
        <end position="373"/>
    </location>
</feature>
<dbReference type="PANTHER" id="PTHR22726">
    <property type="entry name" value="METALLOENDOPEPTIDASE OMA1"/>
    <property type="match status" value="1"/>
</dbReference>
<dbReference type="Proteomes" id="UP000031327">
    <property type="component" value="Unassembled WGS sequence"/>
</dbReference>
<dbReference type="PANTHER" id="PTHR22726:SF1">
    <property type="entry name" value="METALLOENDOPEPTIDASE OMA1, MITOCHONDRIAL"/>
    <property type="match status" value="1"/>
</dbReference>
<keyword evidence="3 7" id="KW-0378">Hydrolase</keyword>
<dbReference type="InterPro" id="IPR001915">
    <property type="entry name" value="Peptidase_M48"/>
</dbReference>
<dbReference type="Pfam" id="PF01435">
    <property type="entry name" value="Peptidase_M48"/>
    <property type="match status" value="1"/>
</dbReference>
<reference evidence="9 10" key="1">
    <citation type="submission" date="2014-12" db="EMBL/GenBank/DDBJ databases">
        <title>Draft Genome Sequence of Pseudoalteromonas luteoviolacea HI1.</title>
        <authorList>
            <person name="Asahina A.Y."/>
            <person name="Hadfield M.G."/>
        </authorList>
    </citation>
    <scope>NUCLEOTIDE SEQUENCE [LARGE SCALE GENOMIC DNA]</scope>
    <source>
        <strain evidence="9 10">HI1</strain>
    </source>
</reference>
<dbReference type="SUPFAM" id="SSF48452">
    <property type="entry name" value="TPR-like"/>
    <property type="match status" value="1"/>
</dbReference>
<keyword evidence="4 7" id="KW-0862">Zinc</keyword>
<evidence type="ECO:0000256" key="5">
    <source>
        <dbReference type="ARBA" id="ARBA00023049"/>
    </source>
</evidence>
<dbReference type="PROSITE" id="PS50005">
    <property type="entry name" value="TPR"/>
    <property type="match status" value="1"/>
</dbReference>
<dbReference type="InterPro" id="IPR051156">
    <property type="entry name" value="Mito/Outer_Membr_Metalloprot"/>
</dbReference>
<dbReference type="GO" id="GO:0051603">
    <property type="term" value="P:proteolysis involved in protein catabolic process"/>
    <property type="evidence" value="ECO:0007669"/>
    <property type="project" value="TreeGrafter"/>
</dbReference>
<dbReference type="InterPro" id="IPR019734">
    <property type="entry name" value="TPR_rpt"/>
</dbReference>
<dbReference type="RefSeq" id="WP_039609306.1">
    <property type="nucleotide sequence ID" value="NZ_JWIC01000005.1"/>
</dbReference>
<dbReference type="GO" id="GO:0004222">
    <property type="term" value="F:metalloendopeptidase activity"/>
    <property type="evidence" value="ECO:0007669"/>
    <property type="project" value="InterPro"/>
</dbReference>
<evidence type="ECO:0000256" key="3">
    <source>
        <dbReference type="ARBA" id="ARBA00022801"/>
    </source>
</evidence>
<dbReference type="CDD" id="cd07324">
    <property type="entry name" value="M48C_Oma1-like"/>
    <property type="match status" value="1"/>
</dbReference>
<evidence type="ECO:0000256" key="2">
    <source>
        <dbReference type="ARBA" id="ARBA00022723"/>
    </source>
</evidence>
<comment type="caution">
    <text evidence="9">The sequence shown here is derived from an EMBL/GenBank/DDBJ whole genome shotgun (WGS) entry which is preliminary data.</text>
</comment>
<dbReference type="Gene3D" id="3.30.2010.10">
    <property type="entry name" value="Metalloproteases ('zincins'), catalytic domain"/>
    <property type="match status" value="1"/>
</dbReference>
<gene>
    <name evidence="9" type="ORF">JF50_10110</name>
</gene>
<evidence type="ECO:0000256" key="6">
    <source>
        <dbReference type="PROSITE-ProRule" id="PRU00339"/>
    </source>
</evidence>
<evidence type="ECO:0000313" key="10">
    <source>
        <dbReference type="Proteomes" id="UP000031327"/>
    </source>
</evidence>
<dbReference type="InterPro" id="IPR011990">
    <property type="entry name" value="TPR-like_helical_dom_sf"/>
</dbReference>
<keyword evidence="2" id="KW-0479">Metal-binding</keyword>
<keyword evidence="6" id="KW-0802">TPR repeat</keyword>
<evidence type="ECO:0000256" key="1">
    <source>
        <dbReference type="ARBA" id="ARBA00022670"/>
    </source>
</evidence>